<evidence type="ECO:0000256" key="1">
    <source>
        <dbReference type="ARBA" id="ARBA00022729"/>
    </source>
</evidence>
<sequence>MPAARRQERWGKVRRWLRIGAVVAGLAAVPAAFADTIDVGGVKRSYTAQLPAKKPAPLVIVLHGKTQRGADMMARTAWPQVAKRDGFAVVFPDGLNNAWADARTEAGRAGRDPPAGTDDVAFIAKIVEKLMADGTADPKRVYVTGVSNGGAMTMTLICARADLFAAGASVIMNLTEEAAAACHPSRPLPMLFMNGTADPLIPYDGGRGSSYFAADGFWSTTRTLAFWRKLNGCEADDAAATNLPDGNPADQSTVTRITSRCPKGHDVQLYRINDGGHRMPGLSPDARFPKMAASLLGPQNGDIDGAETIWAFFSQFP</sequence>
<organism evidence="3 4">
    <name type="scientific">Bradyrhizobium neotropicale</name>
    <dbReference type="NCBI Taxonomy" id="1497615"/>
    <lineage>
        <taxon>Bacteria</taxon>
        <taxon>Pseudomonadati</taxon>
        <taxon>Pseudomonadota</taxon>
        <taxon>Alphaproteobacteria</taxon>
        <taxon>Hyphomicrobiales</taxon>
        <taxon>Nitrobacteraceae</taxon>
        <taxon>Bradyrhizobium</taxon>
    </lineage>
</organism>
<proteinExistence type="predicted"/>
<dbReference type="AlphaFoldDB" id="A0A176Z151"/>
<dbReference type="Gene3D" id="3.40.50.1820">
    <property type="entry name" value="alpha/beta hydrolase"/>
    <property type="match status" value="1"/>
</dbReference>
<evidence type="ECO:0000313" key="3">
    <source>
        <dbReference type="EMBL" id="OAF12808.1"/>
    </source>
</evidence>
<keyword evidence="2" id="KW-0378">Hydrolase</keyword>
<gene>
    <name evidence="3" type="ORF">AXW67_19550</name>
</gene>
<evidence type="ECO:0000256" key="2">
    <source>
        <dbReference type="ARBA" id="ARBA00022801"/>
    </source>
</evidence>
<dbReference type="GO" id="GO:0016787">
    <property type="term" value="F:hydrolase activity"/>
    <property type="evidence" value="ECO:0007669"/>
    <property type="project" value="UniProtKB-KW"/>
</dbReference>
<dbReference type="Proteomes" id="UP000077173">
    <property type="component" value="Unassembled WGS sequence"/>
</dbReference>
<comment type="caution">
    <text evidence="3">The sequence shown here is derived from an EMBL/GenBank/DDBJ whole genome shotgun (WGS) entry which is preliminary data.</text>
</comment>
<reference evidence="3 4" key="1">
    <citation type="submission" date="2016-02" db="EMBL/GenBank/DDBJ databases">
        <title>Draft genome sequence of the strain BR 10247T Bradyrhizobium neotropicale isolated from nodules of Centrolobium paraense.</title>
        <authorList>
            <person name="Simoes-Araujo J.L."/>
            <person name="Barauna A.C."/>
            <person name="Silva K."/>
            <person name="Zilli J.E."/>
        </authorList>
    </citation>
    <scope>NUCLEOTIDE SEQUENCE [LARGE SCALE GENOMIC DNA]</scope>
    <source>
        <strain evidence="3 4">BR 10247</strain>
    </source>
</reference>
<dbReference type="GO" id="GO:0005576">
    <property type="term" value="C:extracellular region"/>
    <property type="evidence" value="ECO:0007669"/>
    <property type="project" value="InterPro"/>
</dbReference>
<dbReference type="SUPFAM" id="SSF53474">
    <property type="entry name" value="alpha/beta-Hydrolases"/>
    <property type="match status" value="1"/>
</dbReference>
<keyword evidence="4" id="KW-1185">Reference proteome</keyword>
<dbReference type="InterPro" id="IPR029058">
    <property type="entry name" value="AB_hydrolase_fold"/>
</dbReference>
<dbReference type="PANTHER" id="PTHR43037">
    <property type="entry name" value="UNNAMED PRODUCT-RELATED"/>
    <property type="match status" value="1"/>
</dbReference>
<dbReference type="Pfam" id="PF10503">
    <property type="entry name" value="Esterase_PHB"/>
    <property type="match status" value="1"/>
</dbReference>
<evidence type="ECO:0000313" key="4">
    <source>
        <dbReference type="Proteomes" id="UP000077173"/>
    </source>
</evidence>
<dbReference type="InterPro" id="IPR010126">
    <property type="entry name" value="Esterase_phb"/>
</dbReference>
<protein>
    <submittedName>
        <fullName evidence="3">Polyhydroxybutyrate depolymerase</fullName>
    </submittedName>
</protein>
<dbReference type="EMBL" id="LSEF01000080">
    <property type="protein sequence ID" value="OAF12808.1"/>
    <property type="molecule type" value="Genomic_DNA"/>
</dbReference>
<keyword evidence="1" id="KW-0732">Signal</keyword>
<name>A0A176Z151_9BRAD</name>
<accession>A0A176Z151</accession>
<dbReference type="InterPro" id="IPR050955">
    <property type="entry name" value="Plant_Biomass_Hydrol_Est"/>
</dbReference>
<dbReference type="PANTHER" id="PTHR43037:SF1">
    <property type="entry name" value="BLL1128 PROTEIN"/>
    <property type="match status" value="1"/>
</dbReference>